<reference evidence="1" key="1">
    <citation type="submission" date="2023-07" db="EMBL/GenBank/DDBJ databases">
        <title>Black Yeasts Isolated from many extreme environments.</title>
        <authorList>
            <person name="Coleine C."/>
            <person name="Stajich J.E."/>
            <person name="Selbmann L."/>
        </authorList>
    </citation>
    <scope>NUCLEOTIDE SEQUENCE</scope>
    <source>
        <strain evidence="1">CCFEE 5714</strain>
    </source>
</reference>
<sequence>MLIMQSVTVTSLALLAMSAVAKVLNTYELLESILMLCHHLDILNARKVDKRWRKIALKSSSVLKGVLVPLRPEDFEHVSSQEQTIPIPDTQILDQPHYPVHDHYAFRMNPSLIPWTSRSSFQPYFGPVFFDNVALHASRISMPSRHYISSPPVSVIRVSFGNKSDILYGRWEPPSNASCCLLRVSSGVTIQDLMDTHQRLSDSFFKFQPSSLPREEKKRCIVSMVVEVKKDLITLEKRVEE</sequence>
<keyword evidence="2" id="KW-1185">Reference proteome</keyword>
<evidence type="ECO:0000313" key="2">
    <source>
        <dbReference type="Proteomes" id="UP001281147"/>
    </source>
</evidence>
<organism evidence="1 2">
    <name type="scientific">Vermiconidia calcicola</name>
    <dbReference type="NCBI Taxonomy" id="1690605"/>
    <lineage>
        <taxon>Eukaryota</taxon>
        <taxon>Fungi</taxon>
        <taxon>Dikarya</taxon>
        <taxon>Ascomycota</taxon>
        <taxon>Pezizomycotina</taxon>
        <taxon>Dothideomycetes</taxon>
        <taxon>Dothideomycetidae</taxon>
        <taxon>Mycosphaerellales</taxon>
        <taxon>Extremaceae</taxon>
        <taxon>Vermiconidia</taxon>
    </lineage>
</organism>
<proteinExistence type="predicted"/>
<protein>
    <submittedName>
        <fullName evidence="1">Uncharacterized protein</fullName>
    </submittedName>
</protein>
<comment type="caution">
    <text evidence="1">The sequence shown here is derived from an EMBL/GenBank/DDBJ whole genome shotgun (WGS) entry which is preliminary data.</text>
</comment>
<dbReference type="Proteomes" id="UP001281147">
    <property type="component" value="Unassembled WGS sequence"/>
</dbReference>
<accession>A0ACC3NMU2</accession>
<dbReference type="EMBL" id="JAUTXU010000026">
    <property type="protein sequence ID" value="KAK3719553.1"/>
    <property type="molecule type" value="Genomic_DNA"/>
</dbReference>
<gene>
    <name evidence="1" type="ORF">LTR37_004411</name>
</gene>
<name>A0ACC3NMU2_9PEZI</name>
<evidence type="ECO:0000313" key="1">
    <source>
        <dbReference type="EMBL" id="KAK3719553.1"/>
    </source>
</evidence>